<protein>
    <submittedName>
        <fullName evidence="2">Uncharacterized protein</fullName>
    </submittedName>
</protein>
<keyword evidence="1" id="KW-0472">Membrane</keyword>
<keyword evidence="3" id="KW-1185">Reference proteome</keyword>
<reference evidence="2 3" key="1">
    <citation type="submission" date="2021-01" db="EMBL/GenBank/DDBJ databases">
        <title>Whole genome shotgun sequence of Catellatospora bangladeshensis NBRC 107357.</title>
        <authorList>
            <person name="Komaki H."/>
            <person name="Tamura T."/>
        </authorList>
    </citation>
    <scope>NUCLEOTIDE SEQUENCE [LARGE SCALE GENOMIC DNA]</scope>
    <source>
        <strain evidence="2 3">NBRC 107357</strain>
    </source>
</reference>
<dbReference type="Proteomes" id="UP000601223">
    <property type="component" value="Unassembled WGS sequence"/>
</dbReference>
<evidence type="ECO:0000313" key="3">
    <source>
        <dbReference type="Proteomes" id="UP000601223"/>
    </source>
</evidence>
<feature type="transmembrane region" description="Helical" evidence="1">
    <location>
        <begin position="99"/>
        <end position="115"/>
    </location>
</feature>
<proteinExistence type="predicted"/>
<dbReference type="RefSeq" id="WP_203745976.1">
    <property type="nucleotide sequence ID" value="NZ_BONF01000014.1"/>
</dbReference>
<keyword evidence="1" id="KW-1133">Transmembrane helix</keyword>
<gene>
    <name evidence="2" type="ORF">Cba03nite_28660</name>
</gene>
<feature type="transmembrane region" description="Helical" evidence="1">
    <location>
        <begin position="7"/>
        <end position="27"/>
    </location>
</feature>
<keyword evidence="1" id="KW-0812">Transmembrane</keyword>
<organism evidence="2 3">
    <name type="scientific">Catellatospora bangladeshensis</name>
    <dbReference type="NCBI Taxonomy" id="310355"/>
    <lineage>
        <taxon>Bacteria</taxon>
        <taxon>Bacillati</taxon>
        <taxon>Actinomycetota</taxon>
        <taxon>Actinomycetes</taxon>
        <taxon>Micromonosporales</taxon>
        <taxon>Micromonosporaceae</taxon>
        <taxon>Catellatospora</taxon>
    </lineage>
</organism>
<dbReference type="EMBL" id="BONF01000014">
    <property type="protein sequence ID" value="GIF81517.1"/>
    <property type="molecule type" value="Genomic_DNA"/>
</dbReference>
<feature type="transmembrane region" description="Helical" evidence="1">
    <location>
        <begin position="70"/>
        <end position="93"/>
    </location>
</feature>
<feature type="transmembrane region" description="Helical" evidence="1">
    <location>
        <begin position="33"/>
        <end position="50"/>
    </location>
</feature>
<dbReference type="AlphaFoldDB" id="A0A8J3JJD8"/>
<accession>A0A8J3JJD8</accession>
<comment type="caution">
    <text evidence="2">The sequence shown here is derived from an EMBL/GenBank/DDBJ whole genome shotgun (WGS) entry which is preliminary data.</text>
</comment>
<evidence type="ECO:0000313" key="2">
    <source>
        <dbReference type="EMBL" id="GIF81517.1"/>
    </source>
</evidence>
<sequence>MRGARIGSLIGSIGGLVFILINAGSLAAPLDTVLRVLGGLAFAAVVWLTVVRPRPGGSPDGPPSRRAIRVYGTSVTAMALAIPVGAGLINNVLHRPELTVPWVVLAVGLHFLPFASAFEAPVFARLGWVLTAVAVAGAVLSLALGATAAAWTGVLAGFVLLGFSASGPGRAREQAVVTG</sequence>
<name>A0A8J3JJD8_9ACTN</name>
<feature type="transmembrane region" description="Helical" evidence="1">
    <location>
        <begin position="148"/>
        <end position="165"/>
    </location>
</feature>
<evidence type="ECO:0000256" key="1">
    <source>
        <dbReference type="SAM" id="Phobius"/>
    </source>
</evidence>